<evidence type="ECO:0000256" key="9">
    <source>
        <dbReference type="ARBA" id="ARBA00023034"/>
    </source>
</evidence>
<protein>
    <recommendedName>
        <fullName evidence="12">Fucosyltransferase</fullName>
        <ecNumber evidence="12">2.4.1.-</ecNumber>
    </recommendedName>
</protein>
<feature type="domain" description="Fucosyltransferase N-terminal" evidence="14">
    <location>
        <begin position="68"/>
        <end position="153"/>
    </location>
</feature>
<dbReference type="GO" id="GO:0032580">
    <property type="term" value="C:Golgi cisterna membrane"/>
    <property type="evidence" value="ECO:0007669"/>
    <property type="project" value="UniProtKB-SubCell"/>
</dbReference>
<sequence>GFSSCAIFSYNCETSESSQDELKETTTTRAQDYQFKYTIDAVKYSTSFHVREEPVSIYIPKEWKHVGRGFLEFHKNSCPIRNCYIIDDRIEMSNVIFLKPHLLNIPKPRRMEQLLVLELLESPQHTIDLSFLNEMINYTVSYRWDSDIVVPYGKYIPFDSPRMENAIKDYSTGKPRKVAWLVSNCFTRNRRREYANMLSKYIQVDVYGSCGNGRISHAEGKRLIKDKYKFYLSFENSNCRDYVTEKFFENALLNNAIPIVYGAEKAFYEQIAPPNSFIFALDFQSPKELAQYLHYLDQNSTAYNEFFQWKQLGRVSLDTKFWCRFCAFVQSPPSHFYEDVNSWWHQKKDCQKFTGFNFTSN</sequence>
<dbReference type="WBParaSite" id="ACRNAN_scaffold15345.g9152.t1">
    <property type="protein sequence ID" value="ACRNAN_scaffold15345.g9152.t1"/>
    <property type="gene ID" value="ACRNAN_scaffold15345.g9152"/>
</dbReference>
<dbReference type="FunFam" id="3.40.50.11660:FF:000004">
    <property type="entry name" value="Glycoprotein 3-alpha-L-fucosyltransferase A"/>
    <property type="match status" value="1"/>
</dbReference>
<evidence type="ECO:0000256" key="5">
    <source>
        <dbReference type="ARBA" id="ARBA00022679"/>
    </source>
</evidence>
<comment type="similarity">
    <text evidence="3 12">Belongs to the glycosyltransferase 10 family.</text>
</comment>
<evidence type="ECO:0000259" key="14">
    <source>
        <dbReference type="Pfam" id="PF17039"/>
    </source>
</evidence>
<evidence type="ECO:0000313" key="15">
    <source>
        <dbReference type="Proteomes" id="UP000887540"/>
    </source>
</evidence>
<evidence type="ECO:0000259" key="13">
    <source>
        <dbReference type="Pfam" id="PF00852"/>
    </source>
</evidence>
<feature type="domain" description="Fucosyltransferase C-terminal" evidence="13">
    <location>
        <begin position="173"/>
        <end position="343"/>
    </location>
</feature>
<comment type="subcellular location">
    <subcellularLocation>
        <location evidence="1 12">Golgi apparatus</location>
        <location evidence="1 12">Golgi stack membrane</location>
        <topology evidence="1 12">Single-pass type II membrane protein</topology>
    </subcellularLocation>
</comment>
<evidence type="ECO:0000256" key="10">
    <source>
        <dbReference type="ARBA" id="ARBA00023136"/>
    </source>
</evidence>
<dbReference type="InterPro" id="IPR055270">
    <property type="entry name" value="Glyco_tran_10_C"/>
</dbReference>
<evidence type="ECO:0000256" key="3">
    <source>
        <dbReference type="ARBA" id="ARBA00008919"/>
    </source>
</evidence>
<name>A0A914CX04_9BILA</name>
<organism evidence="15 16">
    <name type="scientific">Acrobeloides nanus</name>
    <dbReference type="NCBI Taxonomy" id="290746"/>
    <lineage>
        <taxon>Eukaryota</taxon>
        <taxon>Metazoa</taxon>
        <taxon>Ecdysozoa</taxon>
        <taxon>Nematoda</taxon>
        <taxon>Chromadorea</taxon>
        <taxon>Rhabditida</taxon>
        <taxon>Tylenchina</taxon>
        <taxon>Cephalobomorpha</taxon>
        <taxon>Cephaloboidea</taxon>
        <taxon>Cephalobidae</taxon>
        <taxon>Acrobeloides</taxon>
    </lineage>
</organism>
<dbReference type="InterPro" id="IPR031481">
    <property type="entry name" value="Glyco_tran_10_N"/>
</dbReference>
<evidence type="ECO:0000256" key="11">
    <source>
        <dbReference type="ARBA" id="ARBA00023180"/>
    </source>
</evidence>
<comment type="pathway">
    <text evidence="2">Protein modification; protein glycosylation.</text>
</comment>
<evidence type="ECO:0000313" key="16">
    <source>
        <dbReference type="WBParaSite" id="ACRNAN_scaffold15345.g9152.t1"/>
    </source>
</evidence>
<dbReference type="Pfam" id="PF00852">
    <property type="entry name" value="Glyco_transf_10"/>
    <property type="match status" value="1"/>
</dbReference>
<evidence type="ECO:0000256" key="6">
    <source>
        <dbReference type="ARBA" id="ARBA00022692"/>
    </source>
</evidence>
<keyword evidence="8" id="KW-1133">Transmembrane helix</keyword>
<keyword evidence="5 12" id="KW-0808">Transferase</keyword>
<dbReference type="Pfam" id="PF17039">
    <property type="entry name" value="Glyco_tran_10_N"/>
    <property type="match status" value="1"/>
</dbReference>
<keyword evidence="4 12" id="KW-0328">Glycosyltransferase</keyword>
<accession>A0A914CX04</accession>
<evidence type="ECO:0000256" key="8">
    <source>
        <dbReference type="ARBA" id="ARBA00022989"/>
    </source>
</evidence>
<keyword evidence="11" id="KW-0325">Glycoprotein</keyword>
<evidence type="ECO:0000256" key="7">
    <source>
        <dbReference type="ARBA" id="ARBA00022968"/>
    </source>
</evidence>
<keyword evidence="6 12" id="KW-0812">Transmembrane</keyword>
<evidence type="ECO:0000256" key="2">
    <source>
        <dbReference type="ARBA" id="ARBA00004922"/>
    </source>
</evidence>
<keyword evidence="10" id="KW-0472">Membrane</keyword>
<dbReference type="PANTHER" id="PTHR48438:SF1">
    <property type="entry name" value="ALPHA-(1,3)-FUCOSYLTRANSFERASE C-RELATED"/>
    <property type="match status" value="1"/>
</dbReference>
<evidence type="ECO:0000256" key="4">
    <source>
        <dbReference type="ARBA" id="ARBA00022676"/>
    </source>
</evidence>
<dbReference type="EC" id="2.4.1.-" evidence="12"/>
<evidence type="ECO:0000256" key="1">
    <source>
        <dbReference type="ARBA" id="ARBA00004447"/>
    </source>
</evidence>
<reference evidence="16" key="1">
    <citation type="submission" date="2022-11" db="UniProtKB">
        <authorList>
            <consortium name="WormBaseParasite"/>
        </authorList>
    </citation>
    <scope>IDENTIFICATION</scope>
</reference>
<keyword evidence="15" id="KW-1185">Reference proteome</keyword>
<proteinExistence type="inferred from homology"/>
<dbReference type="AlphaFoldDB" id="A0A914CX04"/>
<dbReference type="InterPro" id="IPR001503">
    <property type="entry name" value="Glyco_trans_10"/>
</dbReference>
<dbReference type="GO" id="GO:0008417">
    <property type="term" value="F:fucosyltransferase activity"/>
    <property type="evidence" value="ECO:0007669"/>
    <property type="project" value="InterPro"/>
</dbReference>
<keyword evidence="7" id="KW-0735">Signal-anchor</keyword>
<dbReference type="InterPro" id="IPR038577">
    <property type="entry name" value="GT10-like_C_sf"/>
</dbReference>
<dbReference type="Gene3D" id="3.40.50.11660">
    <property type="entry name" value="Glycosyl transferase family 10, C-terminal domain"/>
    <property type="match status" value="1"/>
</dbReference>
<dbReference type="SUPFAM" id="SSF53756">
    <property type="entry name" value="UDP-Glycosyltransferase/glycogen phosphorylase"/>
    <property type="match status" value="1"/>
</dbReference>
<keyword evidence="9 12" id="KW-0333">Golgi apparatus</keyword>
<dbReference type="PANTHER" id="PTHR48438">
    <property type="entry name" value="ALPHA-(1,3)-FUCOSYLTRANSFERASE C-RELATED"/>
    <property type="match status" value="1"/>
</dbReference>
<evidence type="ECO:0000256" key="12">
    <source>
        <dbReference type="RuleBase" id="RU003832"/>
    </source>
</evidence>
<dbReference type="Proteomes" id="UP000887540">
    <property type="component" value="Unplaced"/>
</dbReference>